<feature type="compositionally biased region" description="Basic residues" evidence="7">
    <location>
        <begin position="306"/>
        <end position="318"/>
    </location>
</feature>
<name>A0A1I4YTR5_9MICO</name>
<dbReference type="GO" id="GO:0005886">
    <property type="term" value="C:plasma membrane"/>
    <property type="evidence" value="ECO:0007669"/>
    <property type="project" value="UniProtKB-SubCell"/>
</dbReference>
<keyword evidence="5 9" id="KW-0067">ATP-binding</keyword>
<dbReference type="Pfam" id="PF00005">
    <property type="entry name" value="ABC_tran"/>
    <property type="match status" value="1"/>
</dbReference>
<dbReference type="GO" id="GO:0016887">
    <property type="term" value="F:ATP hydrolysis activity"/>
    <property type="evidence" value="ECO:0007669"/>
    <property type="project" value="InterPro"/>
</dbReference>
<dbReference type="EMBL" id="FOVM01000001">
    <property type="protein sequence ID" value="SFN41416.1"/>
    <property type="molecule type" value="Genomic_DNA"/>
</dbReference>
<organism evidence="9 10">
    <name type="scientific">Mycetocola miduiensis</name>
    <dbReference type="NCBI Taxonomy" id="995034"/>
    <lineage>
        <taxon>Bacteria</taxon>
        <taxon>Bacillati</taxon>
        <taxon>Actinomycetota</taxon>
        <taxon>Actinomycetes</taxon>
        <taxon>Micrococcales</taxon>
        <taxon>Microbacteriaceae</taxon>
        <taxon>Mycetocola</taxon>
    </lineage>
</organism>
<dbReference type="InterPro" id="IPR003439">
    <property type="entry name" value="ABC_transporter-like_ATP-bd"/>
</dbReference>
<evidence type="ECO:0000256" key="1">
    <source>
        <dbReference type="ARBA" id="ARBA00004202"/>
    </source>
</evidence>
<dbReference type="Gene3D" id="3.40.50.300">
    <property type="entry name" value="P-loop containing nucleotide triphosphate hydrolases"/>
    <property type="match status" value="1"/>
</dbReference>
<keyword evidence="10" id="KW-1185">Reference proteome</keyword>
<evidence type="ECO:0000313" key="10">
    <source>
        <dbReference type="Proteomes" id="UP000198867"/>
    </source>
</evidence>
<dbReference type="Proteomes" id="UP000198867">
    <property type="component" value="Unassembled WGS sequence"/>
</dbReference>
<dbReference type="SMART" id="SM00382">
    <property type="entry name" value="AAA"/>
    <property type="match status" value="1"/>
</dbReference>
<dbReference type="OrthoDB" id="9804819at2"/>
<comment type="similarity">
    <text evidence="2">Belongs to the ABC transporter superfamily.</text>
</comment>
<dbReference type="PANTHER" id="PTHR42711:SF5">
    <property type="entry name" value="ABC TRANSPORTER ATP-BINDING PROTEIN NATA"/>
    <property type="match status" value="1"/>
</dbReference>
<feature type="region of interest" description="Disordered" evidence="7">
    <location>
        <begin position="299"/>
        <end position="318"/>
    </location>
</feature>
<dbReference type="RefSeq" id="WP_090708506.1">
    <property type="nucleotide sequence ID" value="NZ_FOVM01000001.1"/>
</dbReference>
<dbReference type="STRING" id="995034.SAMN05216219_0514"/>
<accession>A0A1I4YTR5</accession>
<evidence type="ECO:0000256" key="3">
    <source>
        <dbReference type="ARBA" id="ARBA00022448"/>
    </source>
</evidence>
<dbReference type="AlphaFoldDB" id="A0A1I4YTR5"/>
<dbReference type="Pfam" id="PF13732">
    <property type="entry name" value="DrrA1-3_C"/>
    <property type="match status" value="1"/>
</dbReference>
<dbReference type="PROSITE" id="PS50893">
    <property type="entry name" value="ABC_TRANSPORTER_2"/>
    <property type="match status" value="1"/>
</dbReference>
<evidence type="ECO:0000256" key="2">
    <source>
        <dbReference type="ARBA" id="ARBA00005417"/>
    </source>
</evidence>
<protein>
    <submittedName>
        <fullName evidence="9">ABC-2 type transport system ATP-binding protein</fullName>
    </submittedName>
</protein>
<sequence>MSTVISAQQLRKYYGKTRALDGLDLSVTTGEIHGFLGPNGAGKSTTIRILLGLARATSGSVSVLGRNPWTDAVALHRKMAYVPGGVALWPTLTGGEAIDLLSRLRGIDDPAEYHARREHLTEVFQFDPSRKGHTYSTGNRQKVALIAALSTRASIYLLDEPTAGLDPLMEAVFRRELAAVVADGATVLLSSHILSEVEQLCDRVSIIRAGRIVESGTLADLRHLTRTEVAFVAEGLAEAELRDIPGSHDLVIDGQRARFTADSDELVDVLPTLAQLHVRGLTVTPPSLEELFLSHYGDPSTDTARQTRRAARHTRVSR</sequence>
<comment type="subcellular location">
    <subcellularLocation>
        <location evidence="1">Cell membrane</location>
        <topology evidence="1">Peripheral membrane protein</topology>
    </subcellularLocation>
</comment>
<reference evidence="10" key="1">
    <citation type="submission" date="2016-10" db="EMBL/GenBank/DDBJ databases">
        <authorList>
            <person name="Varghese N."/>
            <person name="Submissions S."/>
        </authorList>
    </citation>
    <scope>NUCLEOTIDE SEQUENCE [LARGE SCALE GENOMIC DNA]</scope>
    <source>
        <strain evidence="10">CGMCC 1.11101</strain>
    </source>
</reference>
<dbReference type="CDD" id="cd03230">
    <property type="entry name" value="ABC_DR_subfamily_A"/>
    <property type="match status" value="1"/>
</dbReference>
<evidence type="ECO:0000256" key="4">
    <source>
        <dbReference type="ARBA" id="ARBA00022741"/>
    </source>
</evidence>
<evidence type="ECO:0000256" key="6">
    <source>
        <dbReference type="ARBA" id="ARBA00023251"/>
    </source>
</evidence>
<gene>
    <name evidence="9" type="ORF">SAMN05216219_0514</name>
</gene>
<keyword evidence="3" id="KW-0813">Transport</keyword>
<evidence type="ECO:0000259" key="8">
    <source>
        <dbReference type="PROSITE" id="PS50893"/>
    </source>
</evidence>
<dbReference type="InterPro" id="IPR025302">
    <property type="entry name" value="DrrA1/2-like_C"/>
</dbReference>
<proteinExistence type="inferred from homology"/>
<evidence type="ECO:0000256" key="5">
    <source>
        <dbReference type="ARBA" id="ARBA00022840"/>
    </source>
</evidence>
<evidence type="ECO:0000256" key="7">
    <source>
        <dbReference type="SAM" id="MobiDB-lite"/>
    </source>
</evidence>
<dbReference type="GO" id="GO:0046677">
    <property type="term" value="P:response to antibiotic"/>
    <property type="evidence" value="ECO:0007669"/>
    <property type="project" value="UniProtKB-KW"/>
</dbReference>
<evidence type="ECO:0000313" key="9">
    <source>
        <dbReference type="EMBL" id="SFN41416.1"/>
    </source>
</evidence>
<dbReference type="GO" id="GO:0005524">
    <property type="term" value="F:ATP binding"/>
    <property type="evidence" value="ECO:0007669"/>
    <property type="project" value="UniProtKB-KW"/>
</dbReference>
<dbReference type="InterPro" id="IPR003593">
    <property type="entry name" value="AAA+_ATPase"/>
</dbReference>
<feature type="domain" description="ABC transporter" evidence="8">
    <location>
        <begin position="5"/>
        <end position="234"/>
    </location>
</feature>
<dbReference type="InterPro" id="IPR050763">
    <property type="entry name" value="ABC_transporter_ATP-binding"/>
</dbReference>
<dbReference type="SUPFAM" id="SSF52540">
    <property type="entry name" value="P-loop containing nucleoside triphosphate hydrolases"/>
    <property type="match status" value="1"/>
</dbReference>
<keyword evidence="4" id="KW-0547">Nucleotide-binding</keyword>
<keyword evidence="6" id="KW-0046">Antibiotic resistance</keyword>
<dbReference type="InterPro" id="IPR027417">
    <property type="entry name" value="P-loop_NTPase"/>
</dbReference>
<dbReference type="PANTHER" id="PTHR42711">
    <property type="entry name" value="ABC TRANSPORTER ATP-BINDING PROTEIN"/>
    <property type="match status" value="1"/>
</dbReference>